<dbReference type="OrthoDB" id="199771at2759"/>
<keyword evidence="3" id="KW-0396">Initiation factor</keyword>
<dbReference type="InterPro" id="IPR039757">
    <property type="entry name" value="EIF2D"/>
</dbReference>
<dbReference type="InterPro" id="IPR041366">
    <property type="entry name" value="Pre-PUA"/>
</dbReference>
<dbReference type="OMA" id="MFLKPYR"/>
<dbReference type="AlphaFoldDB" id="A0A2R6RPB2"/>
<evidence type="ECO:0000256" key="1">
    <source>
        <dbReference type="ARBA" id="ARBA00022490"/>
    </source>
</evidence>
<dbReference type="PANTHER" id="PTHR12217:SF4">
    <property type="entry name" value="EUKARYOTIC TRANSLATION INITIATION FACTOR 2D"/>
    <property type="match status" value="1"/>
</dbReference>
<dbReference type="InParanoid" id="A0A2R6RPB2"/>
<accession>A0A2R6RPB2</accession>
<feature type="domain" description="SUI1" evidence="2">
    <location>
        <begin position="523"/>
        <end position="595"/>
    </location>
</feature>
<proteinExistence type="predicted"/>
<keyword evidence="1" id="KW-0963">Cytoplasm</keyword>
<dbReference type="Pfam" id="PF26291">
    <property type="entry name" value="SWIB_eIF2D"/>
    <property type="match status" value="1"/>
</dbReference>
<keyword evidence="4" id="KW-1185">Reference proteome</keyword>
<dbReference type="Pfam" id="PF01253">
    <property type="entry name" value="SUI1"/>
    <property type="match status" value="1"/>
</dbReference>
<dbReference type="SUPFAM" id="SSF88697">
    <property type="entry name" value="PUA domain-like"/>
    <property type="match status" value="1"/>
</dbReference>
<dbReference type="GO" id="GO:0001731">
    <property type="term" value="P:formation of translation preinitiation complex"/>
    <property type="evidence" value="ECO:0007669"/>
    <property type="project" value="InterPro"/>
</dbReference>
<dbReference type="PROSITE" id="PS50890">
    <property type="entry name" value="PUA"/>
    <property type="match status" value="1"/>
</dbReference>
<reference evidence="4" key="2">
    <citation type="journal article" date="2018" name="BMC Genomics">
        <title>A manually annotated Actinidia chinensis var. chinensis (kiwifruit) genome highlights the challenges associated with draft genomes and gene prediction in plants.</title>
        <authorList>
            <person name="Pilkington S.M."/>
            <person name="Crowhurst R."/>
            <person name="Hilario E."/>
            <person name="Nardozza S."/>
            <person name="Fraser L."/>
            <person name="Peng Y."/>
            <person name="Gunaseelan K."/>
            <person name="Simpson R."/>
            <person name="Tahir J."/>
            <person name="Deroles S.C."/>
            <person name="Templeton K."/>
            <person name="Luo Z."/>
            <person name="Davy M."/>
            <person name="Cheng C."/>
            <person name="McNeilage M."/>
            <person name="Scaglione D."/>
            <person name="Liu Y."/>
            <person name="Zhang Q."/>
            <person name="Datson P."/>
            <person name="De Silva N."/>
            <person name="Gardiner S.E."/>
            <person name="Bassett H."/>
            <person name="Chagne D."/>
            <person name="McCallum J."/>
            <person name="Dzierzon H."/>
            <person name="Deng C."/>
            <person name="Wang Y.Y."/>
            <person name="Barron L."/>
            <person name="Manako K."/>
            <person name="Bowen J."/>
            <person name="Foster T.M."/>
            <person name="Erridge Z.A."/>
            <person name="Tiffin H."/>
            <person name="Waite C.N."/>
            <person name="Davies K.M."/>
            <person name="Grierson E.P."/>
            <person name="Laing W.A."/>
            <person name="Kirk R."/>
            <person name="Chen X."/>
            <person name="Wood M."/>
            <person name="Montefiori M."/>
            <person name="Brummell D.A."/>
            <person name="Schwinn K.E."/>
            <person name="Catanach A."/>
            <person name="Fullerton C."/>
            <person name="Li D."/>
            <person name="Meiyalaghan S."/>
            <person name="Nieuwenhuizen N."/>
            <person name="Read N."/>
            <person name="Prakash R."/>
            <person name="Hunter D."/>
            <person name="Zhang H."/>
            <person name="McKenzie M."/>
            <person name="Knabel M."/>
            <person name="Harris A."/>
            <person name="Allan A.C."/>
            <person name="Gleave A."/>
            <person name="Chen A."/>
            <person name="Janssen B.J."/>
            <person name="Plunkett B."/>
            <person name="Ampomah-Dwamena C."/>
            <person name="Voogd C."/>
            <person name="Leif D."/>
            <person name="Lafferty D."/>
            <person name="Souleyre E.J.F."/>
            <person name="Varkonyi-Gasic E."/>
            <person name="Gambi F."/>
            <person name="Hanley J."/>
            <person name="Yao J.L."/>
            <person name="Cheung J."/>
            <person name="David K.M."/>
            <person name="Warren B."/>
            <person name="Marsh K."/>
            <person name="Snowden K.C."/>
            <person name="Lin-Wang K."/>
            <person name="Brian L."/>
            <person name="Martinez-Sanchez M."/>
            <person name="Wang M."/>
            <person name="Ileperuma N."/>
            <person name="Macnee N."/>
            <person name="Campin R."/>
            <person name="McAtee P."/>
            <person name="Drummond R.S.M."/>
            <person name="Espley R.V."/>
            <person name="Ireland H.S."/>
            <person name="Wu R."/>
            <person name="Atkinson R.G."/>
            <person name="Karunairetnam S."/>
            <person name="Bulley S."/>
            <person name="Chunkath S."/>
            <person name="Hanley Z."/>
            <person name="Storey R."/>
            <person name="Thrimawithana A.H."/>
            <person name="Thomson S."/>
            <person name="David C."/>
            <person name="Testolin R."/>
            <person name="Huang H."/>
            <person name="Hellens R.P."/>
            <person name="Schaffer R.J."/>
        </authorList>
    </citation>
    <scope>NUCLEOTIDE SEQUENCE [LARGE SCALE GENOMIC DNA]</scope>
    <source>
        <strain evidence="4">cv. Red5</strain>
    </source>
</reference>
<dbReference type="FunCoup" id="A0A2R6RPB2">
    <property type="interactions" value="4783"/>
</dbReference>
<dbReference type="Pfam" id="PF25304">
    <property type="entry name" value="WHD_eIF2D"/>
    <property type="match status" value="1"/>
</dbReference>
<dbReference type="PANTHER" id="PTHR12217">
    <property type="entry name" value="EUKARYOTIC TRANSLATION INITIATION FACTOR 2D"/>
    <property type="match status" value="1"/>
</dbReference>
<dbReference type="GO" id="GO:0003743">
    <property type="term" value="F:translation initiation factor activity"/>
    <property type="evidence" value="ECO:0007669"/>
    <property type="project" value="UniProtKB-KW"/>
</dbReference>
<reference evidence="3 4" key="1">
    <citation type="submission" date="2017-07" db="EMBL/GenBank/DDBJ databases">
        <title>An improved, manually edited Actinidia chinensis var. chinensis (kiwifruit) genome highlights the challenges associated with draft genomes and gene prediction in plants.</title>
        <authorList>
            <person name="Pilkington S."/>
            <person name="Crowhurst R."/>
            <person name="Hilario E."/>
            <person name="Nardozza S."/>
            <person name="Fraser L."/>
            <person name="Peng Y."/>
            <person name="Gunaseelan K."/>
            <person name="Simpson R."/>
            <person name="Tahir J."/>
            <person name="Deroles S."/>
            <person name="Templeton K."/>
            <person name="Luo Z."/>
            <person name="Davy M."/>
            <person name="Cheng C."/>
            <person name="Mcneilage M."/>
            <person name="Scaglione D."/>
            <person name="Liu Y."/>
            <person name="Zhang Q."/>
            <person name="Datson P."/>
            <person name="De Silva N."/>
            <person name="Gardiner S."/>
            <person name="Bassett H."/>
            <person name="Chagne D."/>
            <person name="Mccallum J."/>
            <person name="Dzierzon H."/>
            <person name="Deng C."/>
            <person name="Wang Y.-Y."/>
            <person name="Barron N."/>
            <person name="Manako K."/>
            <person name="Bowen J."/>
            <person name="Foster T."/>
            <person name="Erridge Z."/>
            <person name="Tiffin H."/>
            <person name="Waite C."/>
            <person name="Davies K."/>
            <person name="Grierson E."/>
            <person name="Laing W."/>
            <person name="Kirk R."/>
            <person name="Chen X."/>
            <person name="Wood M."/>
            <person name="Montefiori M."/>
            <person name="Brummell D."/>
            <person name="Schwinn K."/>
            <person name="Catanach A."/>
            <person name="Fullerton C."/>
            <person name="Li D."/>
            <person name="Meiyalaghan S."/>
            <person name="Nieuwenhuizen N."/>
            <person name="Read N."/>
            <person name="Prakash R."/>
            <person name="Hunter D."/>
            <person name="Zhang H."/>
            <person name="Mckenzie M."/>
            <person name="Knabel M."/>
            <person name="Harris A."/>
            <person name="Allan A."/>
            <person name="Chen A."/>
            <person name="Janssen B."/>
            <person name="Plunkett B."/>
            <person name="Dwamena C."/>
            <person name="Voogd C."/>
            <person name="Leif D."/>
            <person name="Lafferty D."/>
            <person name="Souleyre E."/>
            <person name="Varkonyi-Gasic E."/>
            <person name="Gambi F."/>
            <person name="Hanley J."/>
            <person name="Yao J.-L."/>
            <person name="Cheung J."/>
            <person name="David K."/>
            <person name="Warren B."/>
            <person name="Marsh K."/>
            <person name="Snowden K."/>
            <person name="Lin-Wang K."/>
            <person name="Brian L."/>
            <person name="Martinez-Sanchez M."/>
            <person name="Wang M."/>
            <person name="Ileperuma N."/>
            <person name="Macnee N."/>
            <person name="Campin R."/>
            <person name="Mcatee P."/>
            <person name="Drummond R."/>
            <person name="Espley R."/>
            <person name="Ireland H."/>
            <person name="Wu R."/>
            <person name="Atkinson R."/>
            <person name="Karunairetnam S."/>
            <person name="Bulley S."/>
            <person name="Chunkath S."/>
            <person name="Hanley Z."/>
            <person name="Storey R."/>
            <person name="Thrimawithana A."/>
            <person name="Thomson S."/>
            <person name="David C."/>
            <person name="Testolin R."/>
        </authorList>
    </citation>
    <scope>NUCLEOTIDE SEQUENCE [LARGE SCALE GENOMIC DNA]</scope>
    <source>
        <strain evidence="4">cv. Red5</strain>
        <tissue evidence="3">Young leaf</tissue>
    </source>
</reference>
<dbReference type="Pfam" id="PF26292">
    <property type="entry name" value="PUA_elF2D"/>
    <property type="match status" value="1"/>
</dbReference>
<dbReference type="PROSITE" id="PS50296">
    <property type="entry name" value="SUI1"/>
    <property type="match status" value="1"/>
</dbReference>
<dbReference type="InterPro" id="IPR057429">
    <property type="entry name" value="WH_eIF2D"/>
</dbReference>
<dbReference type="InterPro" id="IPR015947">
    <property type="entry name" value="PUA-like_sf"/>
</dbReference>
<evidence type="ECO:0000313" key="3">
    <source>
        <dbReference type="EMBL" id="PSS31870.1"/>
    </source>
</evidence>
<dbReference type="EMBL" id="NKQK01000004">
    <property type="protein sequence ID" value="PSS31870.1"/>
    <property type="molecule type" value="Genomic_DNA"/>
</dbReference>
<evidence type="ECO:0000313" key="4">
    <source>
        <dbReference type="Proteomes" id="UP000241394"/>
    </source>
</evidence>
<dbReference type="InterPro" id="IPR036877">
    <property type="entry name" value="SUI1_dom_sf"/>
</dbReference>
<dbReference type="Gene3D" id="3.10.400.20">
    <property type="match status" value="1"/>
</dbReference>
<keyword evidence="3" id="KW-0648">Protein biosynthesis</keyword>
<dbReference type="InterPro" id="IPR039759">
    <property type="entry name" value="eIF2D_SUI1"/>
</dbReference>
<dbReference type="InterPro" id="IPR001950">
    <property type="entry name" value="SUI1"/>
</dbReference>
<dbReference type="InterPro" id="IPR058886">
    <property type="entry name" value="SWIB_eIF2D"/>
</dbReference>
<protein>
    <submittedName>
        <fullName evidence="3">Eukaryotic translation initiation factor 2D like</fullName>
    </submittedName>
</protein>
<gene>
    <name evidence="3" type="ORF">CEY00_Acc05125</name>
</gene>
<dbReference type="SUPFAM" id="SSF47592">
    <property type="entry name" value="SWIB/MDM2 domain"/>
    <property type="match status" value="1"/>
</dbReference>
<dbReference type="Gene3D" id="3.30.780.10">
    <property type="entry name" value="SUI1-like domain"/>
    <property type="match status" value="1"/>
</dbReference>
<name>A0A2R6RPB2_ACTCC</name>
<dbReference type="Pfam" id="PF17832">
    <property type="entry name" value="Pre-PUA"/>
    <property type="match status" value="1"/>
</dbReference>
<organism evidence="3 4">
    <name type="scientific">Actinidia chinensis var. chinensis</name>
    <name type="common">Chinese soft-hair kiwi</name>
    <dbReference type="NCBI Taxonomy" id="1590841"/>
    <lineage>
        <taxon>Eukaryota</taxon>
        <taxon>Viridiplantae</taxon>
        <taxon>Streptophyta</taxon>
        <taxon>Embryophyta</taxon>
        <taxon>Tracheophyta</taxon>
        <taxon>Spermatophyta</taxon>
        <taxon>Magnoliopsida</taxon>
        <taxon>eudicotyledons</taxon>
        <taxon>Gunneridae</taxon>
        <taxon>Pentapetalae</taxon>
        <taxon>asterids</taxon>
        <taxon>Ericales</taxon>
        <taxon>Actinidiaceae</taxon>
        <taxon>Actinidia</taxon>
    </lineage>
</organism>
<dbReference type="SUPFAM" id="SSF55159">
    <property type="entry name" value="eIF1-like"/>
    <property type="match status" value="1"/>
</dbReference>
<dbReference type="InterPro" id="IPR048247">
    <property type="entry name" value="eIF2D_N"/>
</dbReference>
<dbReference type="InterPro" id="IPR036885">
    <property type="entry name" value="SWIB_MDM2_dom_sf"/>
</dbReference>
<dbReference type="CDD" id="cd21156">
    <property type="entry name" value="PUA_eIF2d-like"/>
    <property type="match status" value="1"/>
</dbReference>
<dbReference type="Proteomes" id="UP000241394">
    <property type="component" value="Chromosome LG4"/>
</dbReference>
<dbReference type="FunFam" id="3.30.780.10:FF:000008">
    <property type="entry name" value="eukaryotic translation initiation factor 2D"/>
    <property type="match status" value="1"/>
</dbReference>
<dbReference type="FunFam" id="3.10.400.20:FF:000003">
    <property type="entry name" value="Eukaryotic translation initiation factor 2D isoform A"/>
    <property type="match status" value="1"/>
</dbReference>
<evidence type="ECO:0000259" key="2">
    <source>
        <dbReference type="PROSITE" id="PS50296"/>
    </source>
</evidence>
<dbReference type="CDD" id="cd11610">
    <property type="entry name" value="eIF2D_N"/>
    <property type="match status" value="1"/>
</dbReference>
<dbReference type="CDD" id="cd11608">
    <property type="entry name" value="eIF2D_C"/>
    <property type="match status" value="1"/>
</dbReference>
<sequence>MFKKAVEAKTQQRLSGADRKKLKRTVRERFPNASDADIDALLPPKSEITISKFPNRVHVYGLEGGFPIFFDVDGRGTEIYPTVYALWTIPELLPAFMLKGSEVSRFVIGGADLMFPGIYIPTEGLPSFLAGEPWAVKVPGNLAPIAVGTTTMSSTEAIKAGLRGKALRITHSYRDSLWGSVEDHFVPNSGFLENVVFEDPSLSSCQTSASCEADRSIDQQNGISSEVVGEASNVAYAVSDQDPFSTTCTDSKNDIAERVVADVGDLKLIENISTDELNVEDQHTLSTEDIDAILDKCLLQALHTTVKDKDLPIPGSTLWSSHVLPCRPSGITLDIKKSSFKKLSKWLQSKSSAGLILVKEDKHKKEFKLFSINRSHPDYASFKPEKQKVEKNEQTTDHSSSEGHFHNVLEVTEIYKPSVHVNPIFACVEADTGKFYSASEATDVVFRYIEQENLVKPMDKSVVVLDATLCDSLYKGTVKKGSTYPTEIHKKDLGLTFVNRMQAHHKVTRGSNSVVRKGSVKTIQLVTERRQGNKKVTKLSGLESFLLDAEALASELQKKFACSTSVAELPGKKGHEILVQGGVIDNLGRHLVEHYGIPTRYIEVFDKTKK</sequence>
<dbReference type="Gramene" id="PSS31870">
    <property type="protein sequence ID" value="PSS31870"/>
    <property type="gene ID" value="CEY00_Acc05125"/>
</dbReference>
<comment type="caution">
    <text evidence="3">The sequence shown here is derived from an EMBL/GenBank/DDBJ whole genome shotgun (WGS) entry which is preliminary data.</text>
</comment>
<dbReference type="STRING" id="1590841.A0A2R6RPB2"/>
<dbReference type="InterPro" id="IPR048248">
    <property type="entry name" value="PUA_eIF2d-like"/>
</dbReference>